<dbReference type="InterPro" id="IPR002109">
    <property type="entry name" value="Glutaredoxin"/>
</dbReference>
<evidence type="ECO:0000313" key="4">
    <source>
        <dbReference type="WBParaSite" id="NBR_0001440401-mRNA-1"/>
    </source>
</evidence>
<dbReference type="CDD" id="cd03419">
    <property type="entry name" value="GRX_GRXh_1_2_like"/>
    <property type="match status" value="1"/>
</dbReference>
<sequence length="199" mass="22217">MQISNLNCEHSCCVVVGVFEADTPLGSLVAMLVPRLAQKCMMAGSDCDHKVLRLPRALGVNRESSLGSNTEQTMQSLFFITIALVIAVAYCDTKKDDIAERITTEIHKHKVMIYSKSYCPYSQKLKKLINRYAISDLKIVELDKQKEMKAMQDALLKMTGRSTVPQLFVGGEFVGGHDETRAIEDRGELRKLLLKAHAL</sequence>
<dbReference type="GO" id="GO:0005737">
    <property type="term" value="C:cytoplasm"/>
    <property type="evidence" value="ECO:0007669"/>
    <property type="project" value="TreeGrafter"/>
</dbReference>
<dbReference type="InterPro" id="IPR014025">
    <property type="entry name" value="Glutaredoxin_subgr"/>
</dbReference>
<keyword evidence="3" id="KW-1185">Reference proteome</keyword>
<proteinExistence type="predicted"/>
<evidence type="ECO:0000313" key="2">
    <source>
        <dbReference type="EMBL" id="VDL77994.1"/>
    </source>
</evidence>
<evidence type="ECO:0000259" key="1">
    <source>
        <dbReference type="Pfam" id="PF00462"/>
    </source>
</evidence>
<name>A0A158R1T8_NIPBR</name>
<dbReference type="NCBIfam" id="TIGR02180">
    <property type="entry name" value="GRX_euk"/>
    <property type="match status" value="1"/>
</dbReference>
<dbReference type="InterPro" id="IPR036249">
    <property type="entry name" value="Thioredoxin-like_sf"/>
</dbReference>
<organism evidence="4">
    <name type="scientific">Nippostrongylus brasiliensis</name>
    <name type="common">Rat hookworm</name>
    <dbReference type="NCBI Taxonomy" id="27835"/>
    <lineage>
        <taxon>Eukaryota</taxon>
        <taxon>Metazoa</taxon>
        <taxon>Ecdysozoa</taxon>
        <taxon>Nematoda</taxon>
        <taxon>Chromadorea</taxon>
        <taxon>Rhabditida</taxon>
        <taxon>Rhabditina</taxon>
        <taxon>Rhabditomorpha</taxon>
        <taxon>Strongyloidea</taxon>
        <taxon>Heligmosomidae</taxon>
        <taxon>Nippostrongylus</taxon>
    </lineage>
</organism>
<dbReference type="WBParaSite" id="NBR_0001440401-mRNA-1">
    <property type="protein sequence ID" value="NBR_0001440401-mRNA-1"/>
    <property type="gene ID" value="NBR_0001440401"/>
</dbReference>
<feature type="domain" description="Glutaredoxin" evidence="1">
    <location>
        <begin position="111"/>
        <end position="174"/>
    </location>
</feature>
<protein>
    <submittedName>
        <fullName evidence="4">Uncharacterized monothiol glutaredoxin (inferred by orthology to a C. elegans protein)</fullName>
    </submittedName>
</protein>
<dbReference type="PROSITE" id="PS51354">
    <property type="entry name" value="GLUTAREDOXIN_2"/>
    <property type="match status" value="1"/>
</dbReference>
<dbReference type="InterPro" id="IPR011899">
    <property type="entry name" value="Glutaredoxin_euk/vir"/>
</dbReference>
<dbReference type="EMBL" id="UYSL01021350">
    <property type="protein sequence ID" value="VDL77994.1"/>
    <property type="molecule type" value="Genomic_DNA"/>
</dbReference>
<dbReference type="STRING" id="27835.A0A158R1T8"/>
<dbReference type="GO" id="GO:0034599">
    <property type="term" value="P:cellular response to oxidative stress"/>
    <property type="evidence" value="ECO:0007669"/>
    <property type="project" value="TreeGrafter"/>
</dbReference>
<dbReference type="PANTHER" id="PTHR45694:SF18">
    <property type="entry name" value="GLUTAREDOXIN-1-RELATED"/>
    <property type="match status" value="1"/>
</dbReference>
<dbReference type="AlphaFoldDB" id="A0A158R1T8"/>
<reference evidence="4" key="1">
    <citation type="submission" date="2016-04" db="UniProtKB">
        <authorList>
            <consortium name="WormBaseParasite"/>
        </authorList>
    </citation>
    <scope>IDENTIFICATION</scope>
</reference>
<accession>A0A158R1T8</accession>
<dbReference type="PRINTS" id="PR00160">
    <property type="entry name" value="GLUTAREDOXIN"/>
</dbReference>
<dbReference type="GO" id="GO:0015038">
    <property type="term" value="F:glutathione disulfide oxidoreductase activity"/>
    <property type="evidence" value="ECO:0007669"/>
    <property type="project" value="TreeGrafter"/>
</dbReference>
<dbReference type="PANTHER" id="PTHR45694">
    <property type="entry name" value="GLUTAREDOXIN 2"/>
    <property type="match status" value="1"/>
</dbReference>
<dbReference type="SUPFAM" id="SSF52833">
    <property type="entry name" value="Thioredoxin-like"/>
    <property type="match status" value="1"/>
</dbReference>
<evidence type="ECO:0000313" key="3">
    <source>
        <dbReference type="Proteomes" id="UP000271162"/>
    </source>
</evidence>
<dbReference type="Proteomes" id="UP000271162">
    <property type="component" value="Unassembled WGS sequence"/>
</dbReference>
<dbReference type="Pfam" id="PF00462">
    <property type="entry name" value="Glutaredoxin"/>
    <property type="match status" value="1"/>
</dbReference>
<reference evidence="2 3" key="2">
    <citation type="submission" date="2018-11" db="EMBL/GenBank/DDBJ databases">
        <authorList>
            <consortium name="Pathogen Informatics"/>
        </authorList>
    </citation>
    <scope>NUCLEOTIDE SEQUENCE [LARGE SCALE GENOMIC DNA]</scope>
</reference>
<dbReference type="Gene3D" id="3.40.30.10">
    <property type="entry name" value="Glutaredoxin"/>
    <property type="match status" value="1"/>
</dbReference>
<gene>
    <name evidence="2" type="ORF">NBR_LOCUS14405</name>
</gene>